<organism evidence="1 2">
    <name type="scientific">Tenacibaculum geojense</name>
    <dbReference type="NCBI Taxonomy" id="915352"/>
    <lineage>
        <taxon>Bacteria</taxon>
        <taxon>Pseudomonadati</taxon>
        <taxon>Bacteroidota</taxon>
        <taxon>Flavobacteriia</taxon>
        <taxon>Flavobacteriales</taxon>
        <taxon>Flavobacteriaceae</taxon>
        <taxon>Tenacibaculum</taxon>
    </lineage>
</organism>
<dbReference type="Proteomes" id="UP001597062">
    <property type="component" value="Unassembled WGS sequence"/>
</dbReference>
<evidence type="ECO:0000313" key="2">
    <source>
        <dbReference type="Proteomes" id="UP001597062"/>
    </source>
</evidence>
<accession>A0ABW3JVV7</accession>
<comment type="caution">
    <text evidence="1">The sequence shown here is derived from an EMBL/GenBank/DDBJ whole genome shotgun (WGS) entry which is preliminary data.</text>
</comment>
<keyword evidence="2" id="KW-1185">Reference proteome</keyword>
<evidence type="ECO:0000313" key="1">
    <source>
        <dbReference type="EMBL" id="MFD0994244.1"/>
    </source>
</evidence>
<sequence length="115" mass="13162">MKVTQNFNGNIKFELYEYKDLKVKVDGVKKGLISIKTSEGKKFRAQLSSLSFRENAVIITGYKNITTTPSGVKTLIKSGLYDWSQTEIYNEIVNSKDKIMVVITFDNSTYKFIME</sequence>
<dbReference type="EMBL" id="JBHTJR010000059">
    <property type="protein sequence ID" value="MFD0994244.1"/>
    <property type="molecule type" value="Genomic_DNA"/>
</dbReference>
<dbReference type="RefSeq" id="WP_386109320.1">
    <property type="nucleotide sequence ID" value="NZ_JBHTJR010000059.1"/>
</dbReference>
<gene>
    <name evidence="1" type="ORF">ACFQ1U_13635</name>
</gene>
<reference evidence="2" key="1">
    <citation type="journal article" date="2019" name="Int. J. Syst. Evol. Microbiol.">
        <title>The Global Catalogue of Microorganisms (GCM) 10K type strain sequencing project: providing services to taxonomists for standard genome sequencing and annotation.</title>
        <authorList>
            <consortium name="The Broad Institute Genomics Platform"/>
            <consortium name="The Broad Institute Genome Sequencing Center for Infectious Disease"/>
            <person name="Wu L."/>
            <person name="Ma J."/>
        </authorList>
    </citation>
    <scope>NUCLEOTIDE SEQUENCE [LARGE SCALE GENOMIC DNA]</scope>
    <source>
        <strain evidence="2">CCUG 60527</strain>
    </source>
</reference>
<protein>
    <submittedName>
        <fullName evidence="1">Uncharacterized protein</fullName>
    </submittedName>
</protein>
<proteinExistence type="predicted"/>
<name>A0ABW3JVV7_9FLAO</name>